<evidence type="ECO:0000256" key="2">
    <source>
        <dbReference type="ARBA" id="ARBA00022862"/>
    </source>
</evidence>
<dbReference type="Gene3D" id="3.40.30.10">
    <property type="entry name" value="Glutaredoxin"/>
    <property type="match status" value="1"/>
</dbReference>
<protein>
    <recommendedName>
        <fullName evidence="6">1-Cys peroxiredoxin</fullName>
    </recommendedName>
</protein>
<evidence type="ECO:0000259" key="11">
    <source>
        <dbReference type="PROSITE" id="PS51352"/>
    </source>
</evidence>
<evidence type="ECO:0000256" key="9">
    <source>
        <dbReference type="PIRNR" id="PIRNR000239"/>
    </source>
</evidence>
<name>A0A224XW20_9HEMI</name>
<comment type="catalytic activity">
    <reaction evidence="8">
        <text>a hydroperoxide + [protein]-dithiol = [protein]-disulfide + an alcohol + H2O</text>
        <dbReference type="Rhea" id="RHEA:10008"/>
        <dbReference type="Rhea" id="RHEA-COMP:10593"/>
        <dbReference type="Rhea" id="RHEA-COMP:10594"/>
        <dbReference type="ChEBI" id="CHEBI:15377"/>
        <dbReference type="ChEBI" id="CHEBI:29950"/>
        <dbReference type="ChEBI" id="CHEBI:30879"/>
        <dbReference type="ChEBI" id="CHEBI:35924"/>
        <dbReference type="ChEBI" id="CHEBI:50058"/>
    </reaction>
</comment>
<sequence>MVNLGDDFPNFTANTTEGKIEFYPWVGKSWCVFFSHPNAFTPVCTTELGKVAQLIPEFIKRNVKVIGCACDPVDVQNKWIEDIKNYSKIESEDFPYPIIADESRSLAVQLGMIDPAEKNKEGLPVTCRAVFIIDSLKKLRASILYPATTGRSFSEILRVIDSLQLTDTKQVATPVDWKNGDNCMVLPTLTDEEATKLFPSGYTTVPVPSEKTYIRITPQP</sequence>
<organism evidence="12">
    <name type="scientific">Panstrongylus lignarius</name>
    <dbReference type="NCBI Taxonomy" id="156445"/>
    <lineage>
        <taxon>Eukaryota</taxon>
        <taxon>Metazoa</taxon>
        <taxon>Ecdysozoa</taxon>
        <taxon>Arthropoda</taxon>
        <taxon>Hexapoda</taxon>
        <taxon>Insecta</taxon>
        <taxon>Pterygota</taxon>
        <taxon>Neoptera</taxon>
        <taxon>Paraneoptera</taxon>
        <taxon>Hemiptera</taxon>
        <taxon>Heteroptera</taxon>
        <taxon>Panheteroptera</taxon>
        <taxon>Cimicomorpha</taxon>
        <taxon>Reduviidae</taxon>
        <taxon>Triatominae</taxon>
        <taxon>Panstrongylus</taxon>
    </lineage>
</organism>
<comment type="function">
    <text evidence="7">Thiol-specific peroxidase that catalyzes the reduction of hydrogen peroxide and organic hydroperoxides to water and alcohols, respectively. Plays a role in cell protection against oxidative stress by detoxifying peroxides.</text>
</comment>
<dbReference type="GO" id="GO:0051920">
    <property type="term" value="F:peroxiredoxin activity"/>
    <property type="evidence" value="ECO:0007669"/>
    <property type="project" value="InterPro"/>
</dbReference>
<reference evidence="12" key="1">
    <citation type="journal article" date="2018" name="PLoS Negl. Trop. Dis.">
        <title>An insight into the salivary gland and fat body transcriptome of Panstrongylus lignarius (Hemiptera: Heteroptera), the main vector of Chagas disease in Peru.</title>
        <authorList>
            <person name="Nevoa J.C."/>
            <person name="Mendes M.T."/>
            <person name="da Silva M.V."/>
            <person name="Soares S.C."/>
            <person name="Oliveira C.J.F."/>
            <person name="Ribeiro J.M.C."/>
        </authorList>
    </citation>
    <scope>NUCLEOTIDE SEQUENCE</scope>
</reference>
<accession>A0A224XW20</accession>
<dbReference type="FunFam" id="3.30.1020.10:FF:000001">
    <property type="entry name" value="1-Cys peroxiredoxin"/>
    <property type="match status" value="1"/>
</dbReference>
<dbReference type="SUPFAM" id="SSF52833">
    <property type="entry name" value="Thioredoxin-like"/>
    <property type="match status" value="1"/>
</dbReference>
<feature type="domain" description="Thioredoxin" evidence="11">
    <location>
        <begin position="2"/>
        <end position="165"/>
    </location>
</feature>
<proteinExistence type="inferred from homology"/>
<dbReference type="InterPro" id="IPR013766">
    <property type="entry name" value="Thioredoxin_domain"/>
</dbReference>
<dbReference type="GO" id="GO:0005829">
    <property type="term" value="C:cytosol"/>
    <property type="evidence" value="ECO:0007669"/>
    <property type="project" value="TreeGrafter"/>
</dbReference>
<keyword evidence="4 9" id="KW-0676">Redox-active center</keyword>
<dbReference type="GO" id="GO:0045454">
    <property type="term" value="P:cell redox homeostasis"/>
    <property type="evidence" value="ECO:0007669"/>
    <property type="project" value="TreeGrafter"/>
</dbReference>
<comment type="similarity">
    <text evidence="5">Belongs to the peroxiredoxin family. Prx6 subfamily.</text>
</comment>
<dbReference type="PANTHER" id="PTHR43503:SF4">
    <property type="entry name" value="PEROXIREDOXIN-6"/>
    <property type="match status" value="1"/>
</dbReference>
<dbReference type="EMBL" id="GFTR01003704">
    <property type="protein sequence ID" value="JAW12722.1"/>
    <property type="molecule type" value="Transcribed_RNA"/>
</dbReference>
<keyword evidence="1 9" id="KW-0575">Peroxidase</keyword>
<evidence type="ECO:0000256" key="5">
    <source>
        <dbReference type="ARBA" id="ARBA00025719"/>
    </source>
</evidence>
<evidence type="ECO:0000256" key="10">
    <source>
        <dbReference type="PIRSR" id="PIRSR000239-1"/>
    </source>
</evidence>
<dbReference type="InterPro" id="IPR045020">
    <property type="entry name" value="PRX_1cys"/>
</dbReference>
<dbReference type="Pfam" id="PF10417">
    <property type="entry name" value="1-cysPrx_C"/>
    <property type="match status" value="1"/>
</dbReference>
<dbReference type="AlphaFoldDB" id="A0A224XW20"/>
<dbReference type="GO" id="GO:0005739">
    <property type="term" value="C:mitochondrion"/>
    <property type="evidence" value="ECO:0007669"/>
    <property type="project" value="TreeGrafter"/>
</dbReference>
<dbReference type="PIRSF" id="PIRSF000239">
    <property type="entry name" value="AHPC"/>
    <property type="match status" value="1"/>
</dbReference>
<evidence type="ECO:0000256" key="8">
    <source>
        <dbReference type="ARBA" id="ARBA00051132"/>
    </source>
</evidence>
<dbReference type="PANTHER" id="PTHR43503">
    <property type="entry name" value="MCG48959-RELATED"/>
    <property type="match status" value="1"/>
</dbReference>
<dbReference type="InterPro" id="IPR036249">
    <property type="entry name" value="Thioredoxin-like_sf"/>
</dbReference>
<evidence type="ECO:0000256" key="6">
    <source>
        <dbReference type="ARBA" id="ARBA00026176"/>
    </source>
</evidence>
<dbReference type="InterPro" id="IPR000866">
    <property type="entry name" value="AhpC/TSA"/>
</dbReference>
<dbReference type="PROSITE" id="PS51352">
    <property type="entry name" value="THIOREDOXIN_2"/>
    <property type="match status" value="1"/>
</dbReference>
<keyword evidence="2 9" id="KW-0049">Antioxidant</keyword>
<evidence type="ECO:0000256" key="7">
    <source>
        <dbReference type="ARBA" id="ARBA00037420"/>
    </source>
</evidence>
<dbReference type="InterPro" id="IPR024706">
    <property type="entry name" value="Peroxiredoxin_AhpC-typ"/>
</dbReference>
<evidence type="ECO:0000256" key="3">
    <source>
        <dbReference type="ARBA" id="ARBA00023002"/>
    </source>
</evidence>
<dbReference type="InterPro" id="IPR019479">
    <property type="entry name" value="Peroxiredoxin_C"/>
</dbReference>
<evidence type="ECO:0000256" key="1">
    <source>
        <dbReference type="ARBA" id="ARBA00022559"/>
    </source>
</evidence>
<dbReference type="FunFam" id="3.40.30.10:FF:000011">
    <property type="entry name" value="Peroxiredoxin PRX1"/>
    <property type="match status" value="1"/>
</dbReference>
<evidence type="ECO:0000256" key="4">
    <source>
        <dbReference type="ARBA" id="ARBA00023284"/>
    </source>
</evidence>
<feature type="active site" description="Cysteine sulfenic acid (-SOH) intermediate; for peroxidase activity" evidence="10">
    <location>
        <position position="44"/>
    </location>
</feature>
<dbReference type="CDD" id="cd03016">
    <property type="entry name" value="PRX_1cys"/>
    <property type="match status" value="1"/>
</dbReference>
<dbReference type="Gene3D" id="3.30.1020.10">
    <property type="entry name" value="Antioxidant, Horf6, Chain A, domain2"/>
    <property type="match status" value="1"/>
</dbReference>
<dbReference type="Pfam" id="PF00578">
    <property type="entry name" value="AhpC-TSA"/>
    <property type="match status" value="1"/>
</dbReference>
<evidence type="ECO:0000313" key="12">
    <source>
        <dbReference type="EMBL" id="JAW12722.1"/>
    </source>
</evidence>
<keyword evidence="3 9" id="KW-0560">Oxidoreductase</keyword>